<sequence length="395" mass="42795">MSISLYTILNHLAQPPRRPAVLPSPLKTLLPSLTPKQASDLLYPPDFFPGARDVATPYGSIRCYEFGPRDGRKVLLVHGISTSCMTLTHIAHGLAGKGGCRVLLFDLFGRGFSDGVGDLPFDERLFVSQALLVLASSELAWTGQGEGDGFHLLGYSLGGGIAVHLAAALPPAVVKSLILFAPAGMIREENFGAAARVVFRSGWLPDRLVEVLTRWRLKKPIAAGARRKKAAGAAKGEAGVGATSQIPGEQAMETTVTSEMADSSDQTPPLLPNALQRRVLKHVNWQVANHQGFVPAFMSTLRHAPMTGQHETWRRLAGREAGTVLFVFGEGDGVVSDEDYREDVLPLVGGEDHVCWAEPVPGAHDFPMTHPEQALEKIWRFWGWDEDVGGSWMKA</sequence>
<dbReference type="InterPro" id="IPR022742">
    <property type="entry name" value="Hydrolase_4"/>
</dbReference>
<reference evidence="2 3" key="1">
    <citation type="submission" date="2015-09" db="EMBL/GenBank/DDBJ databases">
        <title>Host preference determinants of Valsa canker pathogens revealed by comparative genomics.</title>
        <authorList>
            <person name="Yin Z."/>
            <person name="Huang L."/>
        </authorList>
    </citation>
    <scope>NUCLEOTIDE SEQUENCE [LARGE SCALE GENOMIC DNA]</scope>
    <source>
        <strain evidence="2 3">03-1</strain>
    </source>
</reference>
<keyword evidence="3" id="KW-1185">Reference proteome</keyword>
<name>A0A423W9J8_9PEZI</name>
<protein>
    <recommendedName>
        <fullName evidence="1">Serine aminopeptidase S33 domain-containing protein</fullName>
    </recommendedName>
</protein>
<dbReference type="InterPro" id="IPR050266">
    <property type="entry name" value="AB_hydrolase_sf"/>
</dbReference>
<dbReference type="InterPro" id="IPR029058">
    <property type="entry name" value="AB_hydrolase_fold"/>
</dbReference>
<dbReference type="AlphaFoldDB" id="A0A423W9J8"/>
<dbReference type="Proteomes" id="UP000283895">
    <property type="component" value="Unassembled WGS sequence"/>
</dbReference>
<proteinExistence type="predicted"/>
<evidence type="ECO:0000313" key="2">
    <source>
        <dbReference type="EMBL" id="ROV99992.1"/>
    </source>
</evidence>
<comment type="caution">
    <text evidence="2">The sequence shown here is derived from an EMBL/GenBank/DDBJ whole genome shotgun (WGS) entry which is preliminary data.</text>
</comment>
<dbReference type="GO" id="GO:0016020">
    <property type="term" value="C:membrane"/>
    <property type="evidence" value="ECO:0007669"/>
    <property type="project" value="TreeGrafter"/>
</dbReference>
<evidence type="ECO:0000259" key="1">
    <source>
        <dbReference type="Pfam" id="PF12146"/>
    </source>
</evidence>
<dbReference type="SUPFAM" id="SSF53474">
    <property type="entry name" value="alpha/beta-Hydrolases"/>
    <property type="match status" value="1"/>
</dbReference>
<evidence type="ECO:0000313" key="3">
    <source>
        <dbReference type="Proteomes" id="UP000283895"/>
    </source>
</evidence>
<dbReference type="EMBL" id="LKEA01000022">
    <property type="protein sequence ID" value="ROV99992.1"/>
    <property type="molecule type" value="Genomic_DNA"/>
</dbReference>
<gene>
    <name evidence="2" type="ORF">VMCG_06177</name>
</gene>
<dbReference type="PANTHER" id="PTHR43798">
    <property type="entry name" value="MONOACYLGLYCEROL LIPASE"/>
    <property type="match status" value="1"/>
</dbReference>
<dbReference type="Pfam" id="PF12146">
    <property type="entry name" value="Hydrolase_4"/>
    <property type="match status" value="1"/>
</dbReference>
<dbReference type="STRING" id="356882.A0A423W9J8"/>
<organism evidence="2 3">
    <name type="scientific">Cytospora schulzeri</name>
    <dbReference type="NCBI Taxonomy" id="448051"/>
    <lineage>
        <taxon>Eukaryota</taxon>
        <taxon>Fungi</taxon>
        <taxon>Dikarya</taxon>
        <taxon>Ascomycota</taxon>
        <taxon>Pezizomycotina</taxon>
        <taxon>Sordariomycetes</taxon>
        <taxon>Sordariomycetidae</taxon>
        <taxon>Diaporthales</taxon>
        <taxon>Cytosporaceae</taxon>
        <taxon>Cytospora</taxon>
    </lineage>
</organism>
<accession>A0A423W9J8</accession>
<feature type="domain" description="Serine aminopeptidase S33" evidence="1">
    <location>
        <begin position="73"/>
        <end position="210"/>
    </location>
</feature>
<dbReference type="Gene3D" id="3.40.50.1820">
    <property type="entry name" value="alpha/beta hydrolase"/>
    <property type="match status" value="1"/>
</dbReference>
<dbReference type="OrthoDB" id="408373at2759"/>
<dbReference type="PANTHER" id="PTHR43798:SF33">
    <property type="entry name" value="HYDROLASE, PUTATIVE (AFU_ORTHOLOGUE AFUA_2G14860)-RELATED"/>
    <property type="match status" value="1"/>
</dbReference>